<evidence type="ECO:0000259" key="4">
    <source>
        <dbReference type="PROSITE" id="PS50250"/>
    </source>
</evidence>
<protein>
    <submittedName>
        <fullName evidence="6">PCI domain-containing protein</fullName>
    </submittedName>
</protein>
<organism evidence="5">
    <name type="scientific">Puccinia triticina (isolate 1-1 / race 1 (BBBD))</name>
    <name type="common">Brown leaf rust fungus</name>
    <dbReference type="NCBI Taxonomy" id="630390"/>
    <lineage>
        <taxon>Eukaryota</taxon>
        <taxon>Fungi</taxon>
        <taxon>Dikarya</taxon>
        <taxon>Basidiomycota</taxon>
        <taxon>Pucciniomycotina</taxon>
        <taxon>Pucciniomycetes</taxon>
        <taxon>Pucciniales</taxon>
        <taxon>Pucciniaceae</taxon>
        <taxon>Puccinia</taxon>
    </lineage>
</organism>
<reference evidence="6 7" key="3">
    <citation type="journal article" date="2017" name="G3 (Bethesda)">
        <title>Comparative analysis highlights variable genome content of wheat rusts and divergence of the mating loci.</title>
        <authorList>
            <person name="Cuomo C.A."/>
            <person name="Bakkeren G."/>
            <person name="Khalil H.B."/>
            <person name="Panwar V."/>
            <person name="Joly D."/>
            <person name="Linning R."/>
            <person name="Sakthikumar S."/>
            <person name="Song X."/>
            <person name="Adiconis X."/>
            <person name="Fan L."/>
            <person name="Goldberg J.M."/>
            <person name="Levin J.Z."/>
            <person name="Young S."/>
            <person name="Zeng Q."/>
            <person name="Anikster Y."/>
            <person name="Bruce M."/>
            <person name="Wang M."/>
            <person name="Yin C."/>
            <person name="McCallum B."/>
            <person name="Szabo L.J."/>
            <person name="Hulbert S."/>
            <person name="Chen X."/>
            <person name="Fellers J.P."/>
        </authorList>
    </citation>
    <scope>NUCLEOTIDE SEQUENCE</scope>
    <source>
        <strain evidence="7">Isolate 1-1 / race 1 (BBBD)</strain>
        <strain evidence="6">isolate 1-1 / race 1 (BBBD)</strain>
    </source>
</reference>
<dbReference type="EMBL" id="ADAS02000014">
    <property type="protein sequence ID" value="OAV97318.1"/>
    <property type="molecule type" value="Genomic_DNA"/>
</dbReference>
<evidence type="ECO:0000313" key="5">
    <source>
        <dbReference type="EMBL" id="OAV97318.1"/>
    </source>
</evidence>
<proteinExistence type="inferred from homology"/>
<dbReference type="VEuPathDB" id="FungiDB:PTTG_07920"/>
<reference evidence="5" key="2">
    <citation type="submission" date="2016-05" db="EMBL/GenBank/DDBJ databases">
        <title>Comparative analysis highlights variable genome content of wheat rusts and divergence of the mating loci.</title>
        <authorList>
            <person name="Cuomo C.A."/>
            <person name="Bakkeren G."/>
            <person name="Szabo L."/>
            <person name="Khalil H."/>
            <person name="Joly D."/>
            <person name="Goldberg J."/>
            <person name="Young S."/>
            <person name="Zeng Q."/>
            <person name="Fellers J."/>
        </authorList>
    </citation>
    <scope>NUCLEOTIDE SEQUENCE [LARGE SCALE GENOMIC DNA]</scope>
    <source>
        <strain evidence="5">1-1 BBBD Race 1</strain>
    </source>
</reference>
<keyword evidence="2" id="KW-0736">Signalosome</keyword>
<feature type="region of interest" description="Disordered" evidence="3">
    <location>
        <begin position="15"/>
        <end position="34"/>
    </location>
</feature>
<dbReference type="InterPro" id="IPR000717">
    <property type="entry name" value="PCI_dom"/>
</dbReference>
<evidence type="ECO:0000256" key="1">
    <source>
        <dbReference type="ARBA" id="ARBA00008482"/>
    </source>
</evidence>
<dbReference type="PANTHER" id="PTHR15350">
    <property type="entry name" value="COP9 SIGNALOSOME COMPLEX SUBUNIT 7/DENDRITIC CELL PROTEIN GA17"/>
    <property type="match status" value="1"/>
</dbReference>
<evidence type="ECO:0000256" key="3">
    <source>
        <dbReference type="SAM" id="MobiDB-lite"/>
    </source>
</evidence>
<dbReference type="EnsemblFungi" id="PTTG_07920-t43_1">
    <property type="protein sequence ID" value="PTTG_07920-t43_1-p1"/>
    <property type="gene ID" value="PTTG_07920"/>
</dbReference>
<dbReference type="InterPro" id="IPR045237">
    <property type="entry name" value="COPS7/eIF3m"/>
</dbReference>
<keyword evidence="7" id="KW-1185">Reference proteome</keyword>
<feature type="region of interest" description="Disordered" evidence="3">
    <location>
        <begin position="297"/>
        <end position="322"/>
    </location>
</feature>
<evidence type="ECO:0000313" key="6">
    <source>
        <dbReference type="EnsemblFungi" id="PTTG_07920-t43_1-p1"/>
    </source>
</evidence>
<gene>
    <name evidence="5" type="ORF">PTTG_07920</name>
</gene>
<comment type="similarity">
    <text evidence="1">Belongs to the CSN7/EIF3M family. CSN7 subfamily.</text>
</comment>
<evidence type="ECO:0000256" key="2">
    <source>
        <dbReference type="ARBA" id="ARBA00022790"/>
    </source>
</evidence>
<feature type="domain" description="PCI" evidence="4">
    <location>
        <begin position="38"/>
        <end position="194"/>
    </location>
</feature>
<dbReference type="Pfam" id="PF01399">
    <property type="entry name" value="PCI"/>
    <property type="match status" value="1"/>
</dbReference>
<dbReference type="PROSITE" id="PS50250">
    <property type="entry name" value="PCI"/>
    <property type="match status" value="1"/>
</dbReference>
<evidence type="ECO:0000313" key="7">
    <source>
        <dbReference type="Proteomes" id="UP000005240"/>
    </source>
</evidence>
<dbReference type="PANTHER" id="PTHR15350:SF5">
    <property type="entry name" value="COP9 SIGNALOSOME COMPLEX SUBUNIT 7"/>
    <property type="match status" value="1"/>
</dbReference>
<name>A0A180GYB2_PUCT1</name>
<dbReference type="SMART" id="SM00088">
    <property type="entry name" value="PINT"/>
    <property type="match status" value="1"/>
</dbReference>
<dbReference type="GO" id="GO:0008180">
    <property type="term" value="C:COP9 signalosome"/>
    <property type="evidence" value="ECO:0007669"/>
    <property type="project" value="UniProtKB-KW"/>
</dbReference>
<feature type="compositionally biased region" description="Low complexity" evidence="3">
    <location>
        <begin position="18"/>
        <end position="34"/>
    </location>
</feature>
<dbReference type="OrthoDB" id="10265275at2759"/>
<dbReference type="Proteomes" id="UP000005240">
    <property type="component" value="Unassembled WGS sequence"/>
</dbReference>
<reference evidence="5" key="1">
    <citation type="submission" date="2009-11" db="EMBL/GenBank/DDBJ databases">
        <authorList>
            <consortium name="The Broad Institute Genome Sequencing Platform"/>
            <person name="Ward D."/>
            <person name="Feldgarden M."/>
            <person name="Earl A."/>
            <person name="Young S.K."/>
            <person name="Zeng Q."/>
            <person name="Koehrsen M."/>
            <person name="Alvarado L."/>
            <person name="Berlin A."/>
            <person name="Bochicchio J."/>
            <person name="Borenstein D."/>
            <person name="Chapman S.B."/>
            <person name="Chen Z."/>
            <person name="Engels R."/>
            <person name="Freedman E."/>
            <person name="Gellesch M."/>
            <person name="Goldberg J."/>
            <person name="Griggs A."/>
            <person name="Gujja S."/>
            <person name="Heilman E."/>
            <person name="Heiman D."/>
            <person name="Hepburn T."/>
            <person name="Howarth C."/>
            <person name="Jen D."/>
            <person name="Larson L."/>
            <person name="Lewis B."/>
            <person name="Mehta T."/>
            <person name="Park D."/>
            <person name="Pearson M."/>
            <person name="Roberts A."/>
            <person name="Saif S."/>
            <person name="Shea T."/>
            <person name="Shenoy N."/>
            <person name="Sisk P."/>
            <person name="Stolte C."/>
            <person name="Sykes S."/>
            <person name="Thomson T."/>
            <person name="Walk T."/>
            <person name="White J."/>
            <person name="Yandava C."/>
            <person name="Izard J."/>
            <person name="Baranova O.V."/>
            <person name="Blanton J.M."/>
            <person name="Tanner A.C."/>
            <person name="Dewhirst F.E."/>
            <person name="Haas B."/>
            <person name="Nusbaum C."/>
            <person name="Birren B."/>
        </authorList>
    </citation>
    <scope>NUCLEOTIDE SEQUENCE [LARGE SCALE GENOMIC DNA]</scope>
    <source>
        <strain evidence="5">1-1 BBBD Race 1</strain>
    </source>
</reference>
<dbReference type="AlphaFoldDB" id="A0A180GYB2"/>
<sequence>MGDVHDLDHIKLDLNDHPASSSSAAPAKPAQNPASRIQTAKINHKLEYYLALVGASKGVALTKLVEDLLGSAGIYVFGEILETKPIQELASHPTDASYHELLEIFAYGTWKDYRQRQAHLPKLNDQQLAKLKLLSILTRASHSRIIPYSELMEELEIGETQALEELIIDGIYSGLLGGRLDQKYSRLEVETSVGRDVKLRPLGASSALPKSTQDGDVDMDAADAPGVSHDNTLAKLHAQLADWRDCSARVIEQLDAQISLIRQKDQAKLEHQAAHSATVEALSHSVYSSVMSSSLSGHHKFGRKGKDKDAVDAPLSSDHQMDIDEHDAGIVWEKSSLSL</sequence>
<reference evidence="6" key="4">
    <citation type="submission" date="2025-05" db="UniProtKB">
        <authorList>
            <consortium name="EnsemblFungi"/>
        </authorList>
    </citation>
    <scope>IDENTIFICATION</scope>
    <source>
        <strain evidence="6">isolate 1-1 / race 1 (BBBD)</strain>
    </source>
</reference>
<accession>A0A180GYB2</accession>